<dbReference type="eggNOG" id="ENOG50333M5">
    <property type="taxonomic scope" value="Bacteria"/>
</dbReference>
<dbReference type="RefSeq" id="WP_011714141.1">
    <property type="nucleotide sequence ID" value="NC_008576.1"/>
</dbReference>
<feature type="signal peptide" evidence="1">
    <location>
        <begin position="1"/>
        <end position="23"/>
    </location>
</feature>
<evidence type="ECO:0000313" key="2">
    <source>
        <dbReference type="EMBL" id="ABK45022.1"/>
    </source>
</evidence>
<sequence length="126" mass="13697" precursor="true">MSRFALLGAASLLALFTALPLYAEEAMHLSVADLYKDKAALNGKLVQLQGKVVKVNNEVMKRNFIHIQDGSGNQEQGTNDITITSQETANKGDQVVIEGKLVLDTDFGYGYVYPLLVEEATIKPAP</sequence>
<feature type="chain" id="PRO_5002626008" description="Nucleic acid binding, OB-fold, tRNA/helicase-type" evidence="1">
    <location>
        <begin position="24"/>
        <end position="126"/>
    </location>
</feature>
<evidence type="ECO:0000313" key="3">
    <source>
        <dbReference type="Proteomes" id="UP000002586"/>
    </source>
</evidence>
<accession>A0LAM9</accession>
<dbReference type="AlphaFoldDB" id="A0LAM9"/>
<evidence type="ECO:0000256" key="1">
    <source>
        <dbReference type="SAM" id="SignalP"/>
    </source>
</evidence>
<dbReference type="STRING" id="156889.Mmc1_2522"/>
<dbReference type="EMBL" id="CP000471">
    <property type="protein sequence ID" value="ABK45022.1"/>
    <property type="molecule type" value="Genomic_DNA"/>
</dbReference>
<dbReference type="KEGG" id="mgm:Mmc1_2522"/>
<name>A0LAM9_MAGMM</name>
<protein>
    <recommendedName>
        <fullName evidence="4">Nucleic acid binding, OB-fold, tRNA/helicase-type</fullName>
    </recommendedName>
</protein>
<organism evidence="2 3">
    <name type="scientific">Magnetococcus marinus (strain ATCC BAA-1437 / JCM 17883 / MC-1)</name>
    <dbReference type="NCBI Taxonomy" id="156889"/>
    <lineage>
        <taxon>Bacteria</taxon>
        <taxon>Pseudomonadati</taxon>
        <taxon>Pseudomonadota</taxon>
        <taxon>Magnetococcia</taxon>
        <taxon>Magnetococcales</taxon>
        <taxon>Magnetococcaceae</taxon>
        <taxon>Magnetococcus</taxon>
    </lineage>
</organism>
<dbReference type="Proteomes" id="UP000002586">
    <property type="component" value="Chromosome"/>
</dbReference>
<keyword evidence="1" id="KW-0732">Signal</keyword>
<proteinExistence type="predicted"/>
<reference evidence="3" key="1">
    <citation type="journal article" date="2009" name="Appl. Environ. Microbiol.">
        <title>Complete genome sequence of the chemolithoautotrophic marine magnetotactic coccus strain MC-1.</title>
        <authorList>
            <person name="Schubbe S."/>
            <person name="Williams T.J."/>
            <person name="Xie G."/>
            <person name="Kiss H.E."/>
            <person name="Brettin T.S."/>
            <person name="Martinez D."/>
            <person name="Ross C.A."/>
            <person name="Schuler D."/>
            <person name="Cox B.L."/>
            <person name="Nealson K.H."/>
            <person name="Bazylinski D.A."/>
        </authorList>
    </citation>
    <scope>NUCLEOTIDE SEQUENCE [LARGE SCALE GENOMIC DNA]</scope>
    <source>
        <strain evidence="3">ATCC BAA-1437 / JCM 17883 / MC-1</strain>
    </source>
</reference>
<gene>
    <name evidence="2" type="ordered locus">Mmc1_2522</name>
</gene>
<reference evidence="2 3" key="2">
    <citation type="journal article" date="2012" name="Int. J. Syst. Evol. Microbiol.">
        <title>Magnetococcus marinus gen. nov., sp. nov., a marine, magnetotactic bacterium that represents a novel lineage (Magnetococcaceae fam. nov.; Magnetococcales ord. nov.) at the base of the Alphaproteobacteria.</title>
        <authorList>
            <person name="Bazylinski D.A."/>
            <person name="Williams T.J."/>
            <person name="Lefevre C.T."/>
            <person name="Berg R.J."/>
            <person name="Zhang C.L."/>
            <person name="Bowser S.S."/>
            <person name="Dean A.J."/>
            <person name="Beveridge T.J."/>
        </authorList>
    </citation>
    <scope>NUCLEOTIDE SEQUENCE [LARGE SCALE GENOMIC DNA]</scope>
    <source>
        <strain evidence="3">ATCC BAA-1437 / JCM 17883 / MC-1</strain>
    </source>
</reference>
<keyword evidence="3" id="KW-1185">Reference proteome</keyword>
<dbReference type="OrthoDB" id="1118190at2"/>
<dbReference type="HOGENOM" id="CLU_163146_0_0_5"/>
<evidence type="ECO:0008006" key="4">
    <source>
        <dbReference type="Google" id="ProtNLM"/>
    </source>
</evidence>